<evidence type="ECO:0000313" key="3">
    <source>
        <dbReference type="Proteomes" id="UP001108029"/>
    </source>
</evidence>
<name>A0A9Q3Z7C6_9ACTN</name>
<dbReference type="Proteomes" id="UP001108029">
    <property type="component" value="Unassembled WGS sequence"/>
</dbReference>
<evidence type="ECO:0000313" key="2">
    <source>
        <dbReference type="EMBL" id="MCD9872145.1"/>
    </source>
</evidence>
<dbReference type="EMBL" id="JAJSBI010000001">
    <property type="protein sequence ID" value="MCD9872145.1"/>
    <property type="molecule type" value="Genomic_DNA"/>
</dbReference>
<feature type="region of interest" description="Disordered" evidence="1">
    <location>
        <begin position="1"/>
        <end position="38"/>
    </location>
</feature>
<dbReference type="AlphaFoldDB" id="A0A9Q3Z7C6"/>
<keyword evidence="3" id="KW-1185">Reference proteome</keyword>
<evidence type="ECO:0000256" key="1">
    <source>
        <dbReference type="SAM" id="MobiDB-lite"/>
    </source>
</evidence>
<comment type="caution">
    <text evidence="2">The sequence shown here is derived from an EMBL/GenBank/DDBJ whole genome shotgun (WGS) entry which is preliminary data.</text>
</comment>
<accession>A0A9Q3Z7C6</accession>
<feature type="compositionally biased region" description="Pro residues" evidence="1">
    <location>
        <begin position="13"/>
        <end position="26"/>
    </location>
</feature>
<dbReference type="RefSeq" id="WP_232646036.1">
    <property type="nucleotide sequence ID" value="NZ_JAJSBI010000001.1"/>
</dbReference>
<sequence length="57" mass="6248">MTETPDTQQLPSTPAPPTRRPEPGTPPEAANEYSPDGWEANQAVLARLAEHRVSRQP</sequence>
<feature type="compositionally biased region" description="Polar residues" evidence="1">
    <location>
        <begin position="1"/>
        <end position="10"/>
    </location>
</feature>
<gene>
    <name evidence="2" type="ORF">LJ657_00275</name>
</gene>
<proteinExistence type="predicted"/>
<organism evidence="2 3">
    <name type="scientific">Streptomyces guryensis</name>
    <dbReference type="NCBI Taxonomy" id="2886947"/>
    <lineage>
        <taxon>Bacteria</taxon>
        <taxon>Bacillati</taxon>
        <taxon>Actinomycetota</taxon>
        <taxon>Actinomycetes</taxon>
        <taxon>Kitasatosporales</taxon>
        <taxon>Streptomycetaceae</taxon>
        <taxon>Streptomyces</taxon>
    </lineage>
</organism>
<protein>
    <submittedName>
        <fullName evidence="2">Uncharacterized protein</fullName>
    </submittedName>
</protein>
<reference evidence="2" key="1">
    <citation type="submission" date="2021-12" db="EMBL/GenBank/DDBJ databases">
        <authorList>
            <person name="Lee J.-H."/>
            <person name="Kim S.-B."/>
        </authorList>
    </citation>
    <scope>NUCLEOTIDE SEQUENCE</scope>
    <source>
        <strain evidence="2">NR30</strain>
    </source>
</reference>